<dbReference type="KEGG" id="bgok:Pr1d_21130"/>
<dbReference type="Pfam" id="PF00535">
    <property type="entry name" value="Glycos_transf_2"/>
    <property type="match status" value="1"/>
</dbReference>
<sequence length="350" mass="40243">MVSTEPRVSIGLPVYNGETFLGESIESLLGQTYGDFELIISDNGSSDRTQEICTHYAKLDNRIVYHRVNENLGCAWNYNRVFELSRAEYFKWAADDDIHLPTFLEKAVDILDHHPEVLWCFCLHSHIGPNGQLLNVAEGRDASLLSENGWDRSSSKPHQRFQSVLLAHTGLDIYALHRREVVAKTGVYQPHYGSEKVFLGELALLGKYYEIPETLFYLRVHPKASGSLTTEQELQHYIDPRVKSRFTFMRWRLLRAHWHAVHRFDLGMAERLRCYMVLSRYLLQVSKWKKVLNATFRKQGTGGGYHSYLSEIEKESLQKKNADCEMSASNSCSKTLTMADEKAEKVKCES</sequence>
<organism evidence="2 3">
    <name type="scientific">Bythopirellula goksoeyrii</name>
    <dbReference type="NCBI Taxonomy" id="1400387"/>
    <lineage>
        <taxon>Bacteria</taxon>
        <taxon>Pseudomonadati</taxon>
        <taxon>Planctomycetota</taxon>
        <taxon>Planctomycetia</taxon>
        <taxon>Pirellulales</taxon>
        <taxon>Lacipirellulaceae</taxon>
        <taxon>Bythopirellula</taxon>
    </lineage>
</organism>
<dbReference type="PANTHER" id="PTHR22916">
    <property type="entry name" value="GLYCOSYLTRANSFERASE"/>
    <property type="match status" value="1"/>
</dbReference>
<name>A0A5B9Q736_9BACT</name>
<dbReference type="AlphaFoldDB" id="A0A5B9Q736"/>
<dbReference type="CDD" id="cd00761">
    <property type="entry name" value="Glyco_tranf_GTA_type"/>
    <property type="match status" value="1"/>
</dbReference>
<dbReference type="InterPro" id="IPR001173">
    <property type="entry name" value="Glyco_trans_2-like"/>
</dbReference>
<dbReference type="GO" id="GO:0016758">
    <property type="term" value="F:hexosyltransferase activity"/>
    <property type="evidence" value="ECO:0007669"/>
    <property type="project" value="UniProtKB-ARBA"/>
</dbReference>
<gene>
    <name evidence="2" type="primary">spsA</name>
    <name evidence="2" type="ORF">Pr1d_21130</name>
</gene>
<dbReference type="EMBL" id="CP042913">
    <property type="protein sequence ID" value="QEG34828.1"/>
    <property type="molecule type" value="Genomic_DNA"/>
</dbReference>
<accession>A0A5B9Q736</accession>
<evidence type="ECO:0000313" key="3">
    <source>
        <dbReference type="Proteomes" id="UP000323917"/>
    </source>
</evidence>
<evidence type="ECO:0000259" key="1">
    <source>
        <dbReference type="Pfam" id="PF00535"/>
    </source>
</evidence>
<dbReference type="PANTHER" id="PTHR22916:SF56">
    <property type="entry name" value="GLYCOSYL TRANSFERASE"/>
    <property type="match status" value="1"/>
</dbReference>
<keyword evidence="3" id="KW-1185">Reference proteome</keyword>
<dbReference type="OrthoDB" id="9772170at2"/>
<proteinExistence type="predicted"/>
<dbReference type="InterPro" id="IPR029044">
    <property type="entry name" value="Nucleotide-diphossugar_trans"/>
</dbReference>
<reference evidence="2 3" key="1">
    <citation type="submission" date="2019-08" db="EMBL/GenBank/DDBJ databases">
        <title>Deep-cultivation of Planctomycetes and their phenomic and genomic characterization uncovers novel biology.</title>
        <authorList>
            <person name="Wiegand S."/>
            <person name="Jogler M."/>
            <person name="Boedeker C."/>
            <person name="Pinto D."/>
            <person name="Vollmers J."/>
            <person name="Rivas-Marin E."/>
            <person name="Kohn T."/>
            <person name="Peeters S.H."/>
            <person name="Heuer A."/>
            <person name="Rast P."/>
            <person name="Oberbeckmann S."/>
            <person name="Bunk B."/>
            <person name="Jeske O."/>
            <person name="Meyerdierks A."/>
            <person name="Storesund J.E."/>
            <person name="Kallscheuer N."/>
            <person name="Luecker S."/>
            <person name="Lage O.M."/>
            <person name="Pohl T."/>
            <person name="Merkel B.J."/>
            <person name="Hornburger P."/>
            <person name="Mueller R.-W."/>
            <person name="Bruemmer F."/>
            <person name="Labrenz M."/>
            <person name="Spormann A.M."/>
            <person name="Op den Camp H."/>
            <person name="Overmann J."/>
            <person name="Amann R."/>
            <person name="Jetten M.S.M."/>
            <person name="Mascher T."/>
            <person name="Medema M.H."/>
            <person name="Devos D.P."/>
            <person name="Kaster A.-K."/>
            <person name="Ovreas L."/>
            <person name="Rohde M."/>
            <person name="Galperin M.Y."/>
            <person name="Jogler C."/>
        </authorList>
    </citation>
    <scope>NUCLEOTIDE SEQUENCE [LARGE SCALE GENOMIC DNA]</scope>
    <source>
        <strain evidence="2 3">Pr1d</strain>
    </source>
</reference>
<dbReference type="SUPFAM" id="SSF53448">
    <property type="entry name" value="Nucleotide-diphospho-sugar transferases"/>
    <property type="match status" value="1"/>
</dbReference>
<dbReference type="Proteomes" id="UP000323917">
    <property type="component" value="Chromosome"/>
</dbReference>
<protein>
    <submittedName>
        <fullName evidence="2">Spore coat polysaccharide biosynthesis protein SpsA</fullName>
    </submittedName>
</protein>
<evidence type="ECO:0000313" key="2">
    <source>
        <dbReference type="EMBL" id="QEG34828.1"/>
    </source>
</evidence>
<dbReference type="Gene3D" id="3.90.550.10">
    <property type="entry name" value="Spore Coat Polysaccharide Biosynthesis Protein SpsA, Chain A"/>
    <property type="match status" value="1"/>
</dbReference>
<feature type="domain" description="Glycosyltransferase 2-like" evidence="1">
    <location>
        <begin position="9"/>
        <end position="132"/>
    </location>
</feature>
<dbReference type="RefSeq" id="WP_148073421.1">
    <property type="nucleotide sequence ID" value="NZ_CP042913.1"/>
</dbReference>